<gene>
    <name evidence="2" type="ORF">WAZ07_21970</name>
</gene>
<dbReference type="EMBL" id="JBAWSX010000018">
    <property type="protein sequence ID" value="MEI4803849.1"/>
    <property type="molecule type" value="Genomic_DNA"/>
</dbReference>
<comment type="caution">
    <text evidence="2">The sequence shown here is derived from an EMBL/GenBank/DDBJ whole genome shotgun (WGS) entry which is preliminary data.</text>
</comment>
<feature type="domain" description="Novel toxin 17" evidence="1">
    <location>
        <begin position="153"/>
        <end position="243"/>
    </location>
</feature>
<evidence type="ECO:0000313" key="2">
    <source>
        <dbReference type="EMBL" id="MEI4803849.1"/>
    </source>
</evidence>
<evidence type="ECO:0000313" key="3">
    <source>
        <dbReference type="Proteomes" id="UP001372526"/>
    </source>
</evidence>
<organism evidence="2 3">
    <name type="scientific">Bacillus bruguierae</name>
    <dbReference type="NCBI Taxonomy" id="3127667"/>
    <lineage>
        <taxon>Bacteria</taxon>
        <taxon>Bacillati</taxon>
        <taxon>Bacillota</taxon>
        <taxon>Bacilli</taxon>
        <taxon>Bacillales</taxon>
        <taxon>Bacillaceae</taxon>
        <taxon>Bacillus</taxon>
    </lineage>
</organism>
<name>A0ABU8FMC9_9BACI</name>
<dbReference type="InterPro" id="IPR029117">
    <property type="entry name" value="Ntox17"/>
</dbReference>
<dbReference type="RefSeq" id="WP_336474147.1">
    <property type="nucleotide sequence ID" value="NZ_JBAWSX010000018.1"/>
</dbReference>
<accession>A0ABU8FMC9</accession>
<dbReference type="Pfam" id="PF15524">
    <property type="entry name" value="Ntox17"/>
    <property type="match status" value="1"/>
</dbReference>
<dbReference type="Proteomes" id="UP001372526">
    <property type="component" value="Unassembled WGS sequence"/>
</dbReference>
<proteinExistence type="predicted"/>
<protein>
    <submittedName>
        <fullName evidence="2">Polymorphic toxin type 17 domain-containing protein</fullName>
    </submittedName>
</protein>
<reference evidence="2 3" key="1">
    <citation type="submission" date="2024-01" db="EMBL/GenBank/DDBJ databases">
        <title>Seven novel Bacillus-like species.</title>
        <authorList>
            <person name="Liu G."/>
        </authorList>
    </citation>
    <scope>NUCLEOTIDE SEQUENCE [LARGE SCALE GENOMIC DNA]</scope>
    <source>
        <strain evidence="2 3">FJAT-51639</strain>
    </source>
</reference>
<evidence type="ECO:0000259" key="1">
    <source>
        <dbReference type="Pfam" id="PF15524"/>
    </source>
</evidence>
<keyword evidence="3" id="KW-1185">Reference proteome</keyword>
<sequence>MEFLQGVAEFGQGLDIAIVENVFGLTPPVSDELESKRAYQTGKLTGNVLSGAWSIVEILGGCALVTGSNIGTVLLEGITVGAASPIALPANAVLTVAGAGVATHGTFVWHNIVQNSIDTLQRFQSSSGGKGNDTYGGYYKRKQQRGVEYQKNITNPMTKAGLSNNGRFRFISGKEVKLNKQLKGYVDKFGNVWKEGPYHGDPKKNFEFEWDVQLSEKGMKEWGKYTKNGKKYINVAPDGTISH</sequence>